<name>A0A382I8G0_9ZZZZ</name>
<proteinExistence type="predicted"/>
<accession>A0A382I8G0</accession>
<reference evidence="1" key="1">
    <citation type="submission" date="2018-05" db="EMBL/GenBank/DDBJ databases">
        <authorList>
            <person name="Lanie J.A."/>
            <person name="Ng W.-L."/>
            <person name="Kazmierczak K.M."/>
            <person name="Andrzejewski T.M."/>
            <person name="Davidsen T.M."/>
            <person name="Wayne K.J."/>
            <person name="Tettelin H."/>
            <person name="Glass J.I."/>
            <person name="Rusch D."/>
            <person name="Podicherti R."/>
            <person name="Tsui H.-C.T."/>
            <person name="Winkler M.E."/>
        </authorList>
    </citation>
    <scope>NUCLEOTIDE SEQUENCE</scope>
</reference>
<dbReference type="EMBL" id="UINC01065629">
    <property type="protein sequence ID" value="SVB95497.1"/>
    <property type="molecule type" value="Genomic_DNA"/>
</dbReference>
<dbReference type="AlphaFoldDB" id="A0A382I8G0"/>
<sequence>MKKLISIAIAAILGFGAYAFAAKKAPVPVNEKCPVSGKAVDADQTIGIGVCCGNCAKKVAKDVKGILAKVKSDSKDSDTVNSACPISGKGIKKVVTVAFCCSKCKGKYTVK</sequence>
<gene>
    <name evidence="1" type="ORF">METZ01_LOCUS248351</name>
</gene>
<organism evidence="1">
    <name type="scientific">marine metagenome</name>
    <dbReference type="NCBI Taxonomy" id="408172"/>
    <lineage>
        <taxon>unclassified sequences</taxon>
        <taxon>metagenomes</taxon>
        <taxon>ecological metagenomes</taxon>
    </lineage>
</organism>
<evidence type="ECO:0000313" key="1">
    <source>
        <dbReference type="EMBL" id="SVB95497.1"/>
    </source>
</evidence>
<protein>
    <submittedName>
        <fullName evidence="1">Uncharacterized protein</fullName>
    </submittedName>
</protein>